<evidence type="ECO:0000313" key="3">
    <source>
        <dbReference type="Proteomes" id="UP001217582"/>
    </source>
</evidence>
<dbReference type="Proteomes" id="UP001217582">
    <property type="component" value="Chromosome 4"/>
</dbReference>
<keyword evidence="1" id="KW-1133">Transmembrane helix</keyword>
<keyword evidence="3" id="KW-1185">Reference proteome</keyword>
<reference evidence="2 3" key="1">
    <citation type="submission" date="2023-03" db="EMBL/GenBank/DDBJ databases">
        <title>Mating type loci evolution in Malassezia.</title>
        <authorList>
            <person name="Coelho M.A."/>
        </authorList>
    </citation>
    <scope>NUCLEOTIDE SEQUENCE [LARGE SCALE GENOMIC DNA]</scope>
    <source>
        <strain evidence="2 3">CBS 13387</strain>
    </source>
</reference>
<dbReference type="PANTHER" id="PTHR28142:SF1">
    <property type="entry name" value="MITOCHONDRIAL INNER MEMBRANE I-AAA PROTEASE SUPERCOMPLEX SUBUNIT MGR3-RELATED"/>
    <property type="match status" value="1"/>
</dbReference>
<organism evidence="2 3">
    <name type="scientific">Malassezia arunalokei</name>
    <dbReference type="NCBI Taxonomy" id="1514897"/>
    <lineage>
        <taxon>Eukaryota</taxon>
        <taxon>Fungi</taxon>
        <taxon>Dikarya</taxon>
        <taxon>Basidiomycota</taxon>
        <taxon>Ustilaginomycotina</taxon>
        <taxon>Malasseziomycetes</taxon>
        <taxon>Malasseziales</taxon>
        <taxon>Malasseziaceae</taxon>
        <taxon>Malassezia</taxon>
    </lineage>
</organism>
<dbReference type="InterPro" id="IPR040201">
    <property type="entry name" value="Mrg3-like"/>
</dbReference>
<protein>
    <submittedName>
        <fullName evidence="2">Uncharacterized protein</fullName>
    </submittedName>
</protein>
<dbReference type="PANTHER" id="PTHR28142">
    <property type="entry name" value="MITOCHONDRIAL INNER MEMBRANE I-AAA PROTEASE SUPERCOMPLEX SUBUNIT MGR3-RELATED"/>
    <property type="match status" value="1"/>
</dbReference>
<evidence type="ECO:0000313" key="2">
    <source>
        <dbReference type="EMBL" id="WFD16208.1"/>
    </source>
</evidence>
<evidence type="ECO:0000256" key="1">
    <source>
        <dbReference type="SAM" id="Phobius"/>
    </source>
</evidence>
<dbReference type="AlphaFoldDB" id="A0AAJ6CMZ6"/>
<gene>
    <name evidence="2" type="ORF">MARU1_002244</name>
</gene>
<dbReference type="EMBL" id="CP119919">
    <property type="protein sequence ID" value="WFD16208.1"/>
    <property type="molecule type" value="Genomic_DNA"/>
</dbReference>
<feature type="transmembrane region" description="Helical" evidence="1">
    <location>
        <begin position="63"/>
        <end position="83"/>
    </location>
</feature>
<dbReference type="InterPro" id="IPR011990">
    <property type="entry name" value="TPR-like_helical_dom_sf"/>
</dbReference>
<accession>A0AAJ6CMZ6</accession>
<dbReference type="SUPFAM" id="SSF48452">
    <property type="entry name" value="TPR-like"/>
    <property type="match status" value="1"/>
</dbReference>
<keyword evidence="1" id="KW-0472">Membrane</keyword>
<proteinExistence type="predicted"/>
<name>A0AAJ6CMZ6_9BASI</name>
<keyword evidence="1" id="KW-0812">Transmembrane</keyword>
<sequence length="471" mass="52020">MTSLLRSRLWAASPVLRLRPAVPVNGATYATTARLLSRGSSQPSSTKSRAPPPGGVGSISIKAGVVFAGLSAFAIAVTVYGVWDYFAAFRVWPKELREPLRAAVKAQRNGKWKRSEKNFRVALETARMLGAEKLGKDPLLKTTGIAIALSAVLEEQGAWQEAIQVYLDALEEVRQTQQAASETKRTPQERMRAVALAQKIGDIAQKPGVHAPTMANGPRTITEEPCESYLAWSVEEMMRLVRGPSKEPVHLEDLPLPPWVDRQDLGASVEALGAFYASRGMAEYAVPLYVQAISMLLPTKRKRDAANDSPPPTVAERCHAAILMNNISQALTQFHTDPETMQRAIAWATKGLDLVSLTSYRAGFLSDMPSEERDWLLQFSGLDPQRIGGVAKTVEAESDMRLAHVKQQCLGTQFVLLYNLGMFYSMQNDKPTARTLFRRAMRQADRMQLRDARSQCARAIARLDRDGDART</sequence>